<dbReference type="EMBL" id="JBANCF010000006">
    <property type="protein sequence ID" value="MEM0573716.1"/>
    <property type="molecule type" value="Genomic_DNA"/>
</dbReference>
<dbReference type="Proteomes" id="UP001390963">
    <property type="component" value="Unassembled WGS sequence"/>
</dbReference>
<feature type="signal peptide" evidence="2">
    <location>
        <begin position="1"/>
        <end position="22"/>
    </location>
</feature>
<dbReference type="EMBL" id="JAZBJM010000006">
    <property type="protein sequence ID" value="MEM0518687.1"/>
    <property type="molecule type" value="Genomic_DNA"/>
</dbReference>
<evidence type="ECO:0000313" key="6">
    <source>
        <dbReference type="Proteomes" id="UP001390963"/>
    </source>
</evidence>
<evidence type="ECO:0000313" key="3">
    <source>
        <dbReference type="EMBL" id="MEM0518687.1"/>
    </source>
</evidence>
<feature type="region of interest" description="Disordered" evidence="1">
    <location>
        <begin position="37"/>
        <end position="71"/>
    </location>
</feature>
<evidence type="ECO:0000256" key="2">
    <source>
        <dbReference type="SAM" id="SignalP"/>
    </source>
</evidence>
<feature type="chain" id="PRO_5044344442" evidence="2">
    <location>
        <begin position="23"/>
        <end position="71"/>
    </location>
</feature>
<evidence type="ECO:0000256" key="1">
    <source>
        <dbReference type="SAM" id="MobiDB-lite"/>
    </source>
</evidence>
<gene>
    <name evidence="4" type="ORF">VZD24_09325</name>
    <name evidence="3" type="ORF">VZD85_10015</name>
</gene>
<dbReference type="Proteomes" id="UP001388259">
    <property type="component" value="Unassembled WGS sequence"/>
</dbReference>
<proteinExistence type="predicted"/>
<keyword evidence="6" id="KW-1185">Reference proteome</keyword>
<evidence type="ECO:0000313" key="5">
    <source>
        <dbReference type="Proteomes" id="UP001388259"/>
    </source>
</evidence>
<feature type="compositionally biased region" description="Polar residues" evidence="1">
    <location>
        <begin position="39"/>
        <end position="49"/>
    </location>
</feature>
<name>A0AB35YTV4_9FLAO</name>
<reference evidence="3 6" key="1">
    <citation type="submission" date="2024-01" db="EMBL/GenBank/DDBJ databases">
        <title>Aequorivita flavus sp. nov., isolated from deep-sea sediment.</title>
        <authorList>
            <person name="Chen X."/>
        </authorList>
    </citation>
    <scope>NUCLEOTIDE SEQUENCE</scope>
    <source>
        <strain evidence="3">MCCC 1A16923</strain>
        <strain evidence="4 6">MCCC 1A16935</strain>
    </source>
</reference>
<keyword evidence="2" id="KW-0732">Signal</keyword>
<dbReference type="RefSeq" id="WP_342687456.1">
    <property type="nucleotide sequence ID" value="NZ_JAZBJM010000006.1"/>
</dbReference>
<feature type="compositionally biased region" description="Polar residues" evidence="1">
    <location>
        <begin position="59"/>
        <end position="71"/>
    </location>
</feature>
<protein>
    <submittedName>
        <fullName evidence="3">Uncharacterized protein</fullName>
    </submittedName>
</protein>
<comment type="caution">
    <text evidence="3">The sequence shown here is derived from an EMBL/GenBank/DDBJ whole genome shotgun (WGS) entry which is preliminary data.</text>
</comment>
<sequence length="71" mass="7525">MKVILPQLLLTFSLLFSISLHAQVGIGTTNPKSALDITASDSADPSNTDGILIPRINRFPTTNPTADQDGC</sequence>
<evidence type="ECO:0000313" key="4">
    <source>
        <dbReference type="EMBL" id="MEM0573716.1"/>
    </source>
</evidence>
<organism evidence="3 5">
    <name type="scientific">Aequorivita flava</name>
    <dbReference type="NCBI Taxonomy" id="3114371"/>
    <lineage>
        <taxon>Bacteria</taxon>
        <taxon>Pseudomonadati</taxon>
        <taxon>Bacteroidota</taxon>
        <taxon>Flavobacteriia</taxon>
        <taxon>Flavobacteriales</taxon>
        <taxon>Flavobacteriaceae</taxon>
        <taxon>Aequorivita</taxon>
    </lineage>
</organism>
<accession>A0AB35YTV4</accession>
<dbReference type="AlphaFoldDB" id="A0AB35YTV4"/>